<organism evidence="1 2">
    <name type="scientific">Lipomyces kononenkoae</name>
    <name type="common">Yeast</name>
    <dbReference type="NCBI Taxonomy" id="34357"/>
    <lineage>
        <taxon>Eukaryota</taxon>
        <taxon>Fungi</taxon>
        <taxon>Dikarya</taxon>
        <taxon>Ascomycota</taxon>
        <taxon>Saccharomycotina</taxon>
        <taxon>Lipomycetes</taxon>
        <taxon>Lipomycetales</taxon>
        <taxon>Lipomycetaceae</taxon>
        <taxon>Lipomyces</taxon>
    </lineage>
</organism>
<gene>
    <name evidence="1" type="ORF">V1525DRAFT_434570</name>
</gene>
<comment type="caution">
    <text evidence="1">The sequence shown here is derived from an EMBL/GenBank/DDBJ whole genome shotgun (WGS) entry which is preliminary data.</text>
</comment>
<evidence type="ECO:0000313" key="1">
    <source>
        <dbReference type="EMBL" id="KAK9235574.1"/>
    </source>
</evidence>
<dbReference type="EMBL" id="MU971411">
    <property type="protein sequence ID" value="KAK9235574.1"/>
    <property type="molecule type" value="Genomic_DNA"/>
</dbReference>
<dbReference type="Proteomes" id="UP001433508">
    <property type="component" value="Unassembled WGS sequence"/>
</dbReference>
<accession>A0ACC3SWR8</accession>
<proteinExistence type="predicted"/>
<reference evidence="2" key="1">
    <citation type="journal article" date="2024" name="Front. Bioeng. Biotechnol.">
        <title>Genome-scale model development and genomic sequencing of the oleaginous clade Lipomyces.</title>
        <authorList>
            <person name="Czajka J.J."/>
            <person name="Han Y."/>
            <person name="Kim J."/>
            <person name="Mondo S.J."/>
            <person name="Hofstad B.A."/>
            <person name="Robles A."/>
            <person name="Haridas S."/>
            <person name="Riley R."/>
            <person name="LaButti K."/>
            <person name="Pangilinan J."/>
            <person name="Andreopoulos W."/>
            <person name="Lipzen A."/>
            <person name="Yan J."/>
            <person name="Wang M."/>
            <person name="Ng V."/>
            <person name="Grigoriev I.V."/>
            <person name="Spatafora J.W."/>
            <person name="Magnuson J.K."/>
            <person name="Baker S.E."/>
            <person name="Pomraning K.R."/>
        </authorList>
    </citation>
    <scope>NUCLEOTIDE SEQUENCE [LARGE SCALE GENOMIC DNA]</scope>
    <source>
        <strain evidence="2">CBS 7786</strain>
    </source>
</reference>
<protein>
    <submittedName>
        <fullName evidence="1">Uncharacterized protein</fullName>
    </submittedName>
</protein>
<evidence type="ECO:0000313" key="2">
    <source>
        <dbReference type="Proteomes" id="UP001433508"/>
    </source>
</evidence>
<sequence length="145" mass="15526">MSSSAQTQHASTPETSRRTGRMDSMAIELCTAASRDAAALRRKFNEIVNLPKPTGSPPDVRRSKELSRAIKESLEMPGLSDDEILDMTEEMVADAADDEQFDTGSGNSSLGRRSSDTPRPSSVLLRLWAMTGSTGLSPGRGPNGT</sequence>
<name>A0ACC3SWR8_LIPKO</name>
<keyword evidence="2" id="KW-1185">Reference proteome</keyword>